<dbReference type="GO" id="GO:0003697">
    <property type="term" value="F:single-stranded DNA binding"/>
    <property type="evidence" value="ECO:0007669"/>
    <property type="project" value="TreeGrafter"/>
</dbReference>
<accession>A0A0L7R2H9</accession>
<dbReference type="PANTHER" id="PTHR46060">
    <property type="entry name" value="MARINER MOS1 TRANSPOSASE-LIKE PROTEIN"/>
    <property type="match status" value="1"/>
</dbReference>
<feature type="non-terminal residue" evidence="1">
    <location>
        <position position="1"/>
    </location>
</feature>
<dbReference type="GO" id="GO:0035861">
    <property type="term" value="C:site of double-strand break"/>
    <property type="evidence" value="ECO:0007669"/>
    <property type="project" value="TreeGrafter"/>
</dbReference>
<dbReference type="Gene3D" id="3.30.420.10">
    <property type="entry name" value="Ribonuclease H-like superfamily/Ribonuclease H"/>
    <property type="match status" value="1"/>
</dbReference>
<keyword evidence="1" id="KW-0489">Methyltransferase</keyword>
<name>A0A0L7R2H9_9HYME</name>
<dbReference type="GO" id="GO:0042800">
    <property type="term" value="F:histone H3K4 methyltransferase activity"/>
    <property type="evidence" value="ECO:0007669"/>
    <property type="project" value="TreeGrafter"/>
</dbReference>
<keyword evidence="1" id="KW-0808">Transferase</keyword>
<dbReference type="GO" id="GO:0000729">
    <property type="term" value="P:DNA double-strand break processing"/>
    <property type="evidence" value="ECO:0007669"/>
    <property type="project" value="TreeGrafter"/>
</dbReference>
<dbReference type="GO" id="GO:0000793">
    <property type="term" value="C:condensed chromosome"/>
    <property type="evidence" value="ECO:0007669"/>
    <property type="project" value="TreeGrafter"/>
</dbReference>
<dbReference type="PANTHER" id="PTHR46060:SF2">
    <property type="entry name" value="HISTONE-LYSINE N-METHYLTRANSFERASE SETMAR"/>
    <property type="match status" value="1"/>
</dbReference>
<dbReference type="GO" id="GO:0044774">
    <property type="term" value="P:mitotic DNA integrity checkpoint signaling"/>
    <property type="evidence" value="ECO:0007669"/>
    <property type="project" value="TreeGrafter"/>
</dbReference>
<protein>
    <submittedName>
        <fullName evidence="1">Histone-lysine N-methyltransferase SETMAR</fullName>
    </submittedName>
</protein>
<evidence type="ECO:0000313" key="1">
    <source>
        <dbReference type="EMBL" id="KOC64976.1"/>
    </source>
</evidence>
<dbReference type="GO" id="GO:0000014">
    <property type="term" value="F:single-stranded DNA endodeoxyribonuclease activity"/>
    <property type="evidence" value="ECO:0007669"/>
    <property type="project" value="TreeGrafter"/>
</dbReference>
<dbReference type="GO" id="GO:0005634">
    <property type="term" value="C:nucleus"/>
    <property type="evidence" value="ECO:0007669"/>
    <property type="project" value="TreeGrafter"/>
</dbReference>
<dbReference type="GO" id="GO:0031297">
    <property type="term" value="P:replication fork processing"/>
    <property type="evidence" value="ECO:0007669"/>
    <property type="project" value="TreeGrafter"/>
</dbReference>
<dbReference type="GO" id="GO:0003690">
    <property type="term" value="F:double-stranded DNA binding"/>
    <property type="evidence" value="ECO:0007669"/>
    <property type="project" value="TreeGrafter"/>
</dbReference>
<dbReference type="GO" id="GO:0015074">
    <property type="term" value="P:DNA integration"/>
    <property type="evidence" value="ECO:0007669"/>
    <property type="project" value="TreeGrafter"/>
</dbReference>
<dbReference type="Proteomes" id="UP000053825">
    <property type="component" value="Unassembled WGS sequence"/>
</dbReference>
<dbReference type="STRING" id="597456.A0A0L7R2H9"/>
<dbReference type="GO" id="GO:0032259">
    <property type="term" value="P:methylation"/>
    <property type="evidence" value="ECO:0007669"/>
    <property type="project" value="UniProtKB-KW"/>
</dbReference>
<evidence type="ECO:0000313" key="2">
    <source>
        <dbReference type="Proteomes" id="UP000053825"/>
    </source>
</evidence>
<gene>
    <name evidence="1" type="ORF">WH47_04565</name>
</gene>
<dbReference type="EMBL" id="KQ414666">
    <property type="protein sequence ID" value="KOC64976.1"/>
    <property type="molecule type" value="Genomic_DNA"/>
</dbReference>
<dbReference type="AlphaFoldDB" id="A0A0L7R2H9"/>
<dbReference type="InterPro" id="IPR052709">
    <property type="entry name" value="Transposase-MT_Hybrid"/>
</dbReference>
<sequence>IASTIVQNLHQLDMKILPNLPYSPDLSPTNFHFSRSLGNFVTRKRFSKREDIENAFQQFLSLRHSDFELIPSKLFEIKMFRFNRLVFIFKMNG</sequence>
<proteinExistence type="predicted"/>
<organism evidence="1 2">
    <name type="scientific">Habropoda laboriosa</name>
    <dbReference type="NCBI Taxonomy" id="597456"/>
    <lineage>
        <taxon>Eukaryota</taxon>
        <taxon>Metazoa</taxon>
        <taxon>Ecdysozoa</taxon>
        <taxon>Arthropoda</taxon>
        <taxon>Hexapoda</taxon>
        <taxon>Insecta</taxon>
        <taxon>Pterygota</taxon>
        <taxon>Neoptera</taxon>
        <taxon>Endopterygota</taxon>
        <taxon>Hymenoptera</taxon>
        <taxon>Apocrita</taxon>
        <taxon>Aculeata</taxon>
        <taxon>Apoidea</taxon>
        <taxon>Anthophila</taxon>
        <taxon>Apidae</taxon>
        <taxon>Habropoda</taxon>
    </lineage>
</organism>
<dbReference type="GO" id="GO:0046975">
    <property type="term" value="F:histone H3K36 methyltransferase activity"/>
    <property type="evidence" value="ECO:0007669"/>
    <property type="project" value="TreeGrafter"/>
</dbReference>
<reference evidence="1 2" key="1">
    <citation type="submission" date="2015-07" db="EMBL/GenBank/DDBJ databases">
        <title>The genome of Habropoda laboriosa.</title>
        <authorList>
            <person name="Pan H."/>
            <person name="Kapheim K."/>
        </authorList>
    </citation>
    <scope>NUCLEOTIDE SEQUENCE [LARGE SCALE GENOMIC DNA]</scope>
    <source>
        <strain evidence="1">0110345459</strain>
    </source>
</reference>
<dbReference type="InterPro" id="IPR036397">
    <property type="entry name" value="RNaseH_sf"/>
</dbReference>
<dbReference type="GO" id="GO:0044547">
    <property type="term" value="F:DNA topoisomerase binding"/>
    <property type="evidence" value="ECO:0007669"/>
    <property type="project" value="TreeGrafter"/>
</dbReference>
<keyword evidence="2" id="KW-1185">Reference proteome</keyword>
<dbReference type="GO" id="GO:0006303">
    <property type="term" value="P:double-strand break repair via nonhomologous end joining"/>
    <property type="evidence" value="ECO:0007669"/>
    <property type="project" value="TreeGrafter"/>
</dbReference>